<keyword evidence="5" id="KW-1185">Reference proteome</keyword>
<dbReference type="InterPro" id="IPR003784">
    <property type="entry name" value="BioY"/>
</dbReference>
<dbReference type="Gene3D" id="1.10.1760.20">
    <property type="match status" value="1"/>
</dbReference>
<protein>
    <recommendedName>
        <fullName evidence="2">Biotin transporter</fullName>
    </recommendedName>
</protein>
<keyword evidence="2" id="KW-1003">Cell membrane</keyword>
<dbReference type="PANTHER" id="PTHR34295:SF1">
    <property type="entry name" value="BIOTIN TRANSPORTER BIOY"/>
    <property type="match status" value="1"/>
</dbReference>
<dbReference type="PIRSF" id="PIRSF016661">
    <property type="entry name" value="BioY"/>
    <property type="match status" value="1"/>
</dbReference>
<dbReference type="AlphaFoldDB" id="A0A4Q1S7V4"/>
<dbReference type="GO" id="GO:0015225">
    <property type="term" value="F:biotin transmembrane transporter activity"/>
    <property type="evidence" value="ECO:0007669"/>
    <property type="project" value="UniProtKB-UniRule"/>
</dbReference>
<feature type="transmembrane region" description="Helical" evidence="3">
    <location>
        <begin position="134"/>
        <end position="155"/>
    </location>
</feature>
<dbReference type="RefSeq" id="WP_129210118.1">
    <property type="nucleotide sequence ID" value="NZ_BMGU01000001.1"/>
</dbReference>
<dbReference type="OrthoDB" id="9803495at2"/>
<dbReference type="GO" id="GO:0005886">
    <property type="term" value="C:plasma membrane"/>
    <property type="evidence" value="ECO:0007669"/>
    <property type="project" value="UniProtKB-SubCell"/>
</dbReference>
<keyword evidence="3" id="KW-0812">Transmembrane</keyword>
<evidence type="ECO:0000256" key="2">
    <source>
        <dbReference type="PIRNR" id="PIRNR016661"/>
    </source>
</evidence>
<dbReference type="Pfam" id="PF02632">
    <property type="entry name" value="BioY"/>
    <property type="match status" value="1"/>
</dbReference>
<evidence type="ECO:0000313" key="4">
    <source>
        <dbReference type="EMBL" id="RXS93051.1"/>
    </source>
</evidence>
<evidence type="ECO:0000256" key="1">
    <source>
        <dbReference type="ARBA" id="ARBA00010692"/>
    </source>
</evidence>
<evidence type="ECO:0000313" key="5">
    <source>
        <dbReference type="Proteomes" id="UP000290253"/>
    </source>
</evidence>
<evidence type="ECO:0000256" key="3">
    <source>
        <dbReference type="SAM" id="Phobius"/>
    </source>
</evidence>
<comment type="caution">
    <text evidence="4">The sequence shown here is derived from an EMBL/GenBank/DDBJ whole genome shotgun (WGS) entry which is preliminary data.</text>
</comment>
<comment type="subcellular location">
    <subcellularLocation>
        <location evidence="2">Cell membrane</location>
        <topology evidence="2">Multi-pass membrane protein</topology>
    </subcellularLocation>
</comment>
<feature type="transmembrane region" description="Helical" evidence="3">
    <location>
        <begin position="101"/>
        <end position="122"/>
    </location>
</feature>
<organism evidence="4 5">
    <name type="scientific">Silvibacterium dinghuense</name>
    <dbReference type="NCBI Taxonomy" id="1560006"/>
    <lineage>
        <taxon>Bacteria</taxon>
        <taxon>Pseudomonadati</taxon>
        <taxon>Acidobacteriota</taxon>
        <taxon>Terriglobia</taxon>
        <taxon>Terriglobales</taxon>
        <taxon>Acidobacteriaceae</taxon>
        <taxon>Silvibacterium</taxon>
    </lineage>
</organism>
<keyword evidence="2 3" id="KW-0472">Membrane</keyword>
<comment type="similarity">
    <text evidence="1 2">Belongs to the BioY family.</text>
</comment>
<reference evidence="4 5" key="1">
    <citation type="journal article" date="2016" name="Int. J. Syst. Evol. Microbiol.">
        <title>Acidipila dinghuensis sp. nov., an acidobacterium isolated from forest soil.</title>
        <authorList>
            <person name="Jiang Y.W."/>
            <person name="Wang J."/>
            <person name="Chen M.H."/>
            <person name="Lv Y.Y."/>
            <person name="Qiu L.H."/>
        </authorList>
    </citation>
    <scope>NUCLEOTIDE SEQUENCE [LARGE SCALE GENOMIC DNA]</scope>
    <source>
        <strain evidence="4 5">DHOF10</strain>
    </source>
</reference>
<dbReference type="Proteomes" id="UP000290253">
    <property type="component" value="Unassembled WGS sequence"/>
</dbReference>
<keyword evidence="2" id="KW-0813">Transport</keyword>
<proteinExistence type="inferred from homology"/>
<feature type="transmembrane region" description="Helical" evidence="3">
    <location>
        <begin position="167"/>
        <end position="192"/>
    </location>
</feature>
<gene>
    <name evidence="4" type="ORF">ESZ00_19675</name>
</gene>
<dbReference type="EMBL" id="SDMK01000006">
    <property type="protein sequence ID" value="RXS93051.1"/>
    <property type="molecule type" value="Genomic_DNA"/>
</dbReference>
<sequence length="200" mass="20377">MMEMRTATATSTTRQNSASGALAHQTGLAVAGSALVALSAHVSIPLLFTPVPLTTQNFAVILLALLLEPATAVAAMVLYLIEGASGLPVFTPAGPGGMLQLFGATGGFLLSYPLVAACASRIARMRPMSFSSRAAAGAIASLVLYVSGASWLALFSHLSLATVVKMAVLPFVAGDALKVVAAAAIVVSLASLRRRMLPAR</sequence>
<keyword evidence="3" id="KW-1133">Transmembrane helix</keyword>
<feature type="transmembrane region" description="Helical" evidence="3">
    <location>
        <begin position="60"/>
        <end position="81"/>
    </location>
</feature>
<dbReference type="PANTHER" id="PTHR34295">
    <property type="entry name" value="BIOTIN TRANSPORTER BIOY"/>
    <property type="match status" value="1"/>
</dbReference>
<accession>A0A4Q1S7V4</accession>
<name>A0A4Q1S7V4_9BACT</name>